<reference evidence="1" key="1">
    <citation type="submission" date="2017-07" db="EMBL/GenBank/DDBJ databases">
        <authorList>
            <person name="Mikheyev A."/>
            <person name="Grau M."/>
        </authorList>
    </citation>
    <scope>NUCLEOTIDE SEQUENCE</scope>
    <source>
        <tissue evidence="1">Venom_gland</tissue>
    </source>
</reference>
<name>A0A2D4H7H2_MICLE</name>
<dbReference type="EMBL" id="IACK01009621">
    <property type="protein sequence ID" value="LAA67896.1"/>
    <property type="molecule type" value="Transcribed_RNA"/>
</dbReference>
<proteinExistence type="predicted"/>
<organism evidence="1">
    <name type="scientific">Micrurus lemniscatus lemniscatus</name>
    <dbReference type="NCBI Taxonomy" id="129467"/>
    <lineage>
        <taxon>Eukaryota</taxon>
        <taxon>Metazoa</taxon>
        <taxon>Chordata</taxon>
        <taxon>Craniata</taxon>
        <taxon>Vertebrata</taxon>
        <taxon>Euteleostomi</taxon>
        <taxon>Lepidosauria</taxon>
        <taxon>Squamata</taxon>
        <taxon>Bifurcata</taxon>
        <taxon>Unidentata</taxon>
        <taxon>Episquamata</taxon>
        <taxon>Toxicofera</taxon>
        <taxon>Serpentes</taxon>
        <taxon>Colubroidea</taxon>
        <taxon>Elapidae</taxon>
        <taxon>Elapinae</taxon>
        <taxon>Micrurus</taxon>
    </lineage>
</organism>
<protein>
    <submittedName>
        <fullName evidence="1">Uncharacterized protein</fullName>
    </submittedName>
</protein>
<accession>A0A2D4H7H2</accession>
<evidence type="ECO:0000313" key="1">
    <source>
        <dbReference type="EMBL" id="LAA67917.1"/>
    </source>
</evidence>
<sequence length="99" mass="11418">MMWDGHTYRSAMLFTALGQGYHKMHIVIVVRNNHEMSPFLFIKVNRAGSAAARRLRELMLANAEVVQNSYPQKKGETMNISVRLVLSFQLIWTIVELLK</sequence>
<dbReference type="EMBL" id="IACK01009627">
    <property type="protein sequence ID" value="LAA67917.1"/>
    <property type="molecule type" value="Transcribed_RNA"/>
</dbReference>
<dbReference type="EMBL" id="IACK01009622">
    <property type="protein sequence ID" value="LAA67899.1"/>
    <property type="molecule type" value="Transcribed_RNA"/>
</dbReference>
<reference evidence="1" key="2">
    <citation type="submission" date="2017-11" db="EMBL/GenBank/DDBJ databases">
        <title>Coralsnake Venomics: Analyses of Venom Gland Transcriptomes and Proteomes of Six Brazilian Taxa.</title>
        <authorList>
            <person name="Aird S.D."/>
            <person name="Jorge da Silva N."/>
            <person name="Qiu L."/>
            <person name="Villar-Briones A."/>
            <person name="Aparecida-Saddi V."/>
            <person name="Campos-Telles M.P."/>
            <person name="Grau M."/>
            <person name="Mikheyev A.S."/>
        </authorList>
    </citation>
    <scope>NUCLEOTIDE SEQUENCE</scope>
    <source>
        <tissue evidence="1">Venom_gland</tissue>
    </source>
</reference>
<dbReference type="AlphaFoldDB" id="A0A2D4H7H2"/>